<gene>
    <name evidence="1" type="ORF">RFI_34134</name>
</gene>
<keyword evidence="2" id="KW-1185">Reference proteome</keyword>
<comment type="caution">
    <text evidence="1">The sequence shown here is derived from an EMBL/GenBank/DDBJ whole genome shotgun (WGS) entry which is preliminary data.</text>
</comment>
<proteinExistence type="predicted"/>
<sequence>MMNKKKKLNNFIKKNILCHHLEETLWNNYKSDPKQPIPVYISFPKVYTQQNEKDIILQALKILNDDDIKTTLIGLNKNQSTLTSNDDYIKTPLISVNKNQSAVTSMMYLWPFTKRQMHDYIDKFATIKSKNENNILTSKQYE</sequence>
<protein>
    <submittedName>
        <fullName evidence="1">Uncharacterized protein</fullName>
    </submittedName>
</protein>
<organism evidence="1 2">
    <name type="scientific">Reticulomyxa filosa</name>
    <dbReference type="NCBI Taxonomy" id="46433"/>
    <lineage>
        <taxon>Eukaryota</taxon>
        <taxon>Sar</taxon>
        <taxon>Rhizaria</taxon>
        <taxon>Retaria</taxon>
        <taxon>Foraminifera</taxon>
        <taxon>Monothalamids</taxon>
        <taxon>Reticulomyxidae</taxon>
        <taxon>Reticulomyxa</taxon>
    </lineage>
</organism>
<name>X6LPH7_RETFI</name>
<reference evidence="1 2" key="1">
    <citation type="journal article" date="2013" name="Curr. Biol.">
        <title>The Genome of the Foraminiferan Reticulomyxa filosa.</title>
        <authorList>
            <person name="Glockner G."/>
            <person name="Hulsmann N."/>
            <person name="Schleicher M."/>
            <person name="Noegel A.A."/>
            <person name="Eichinger L."/>
            <person name="Gallinger C."/>
            <person name="Pawlowski J."/>
            <person name="Sierra R."/>
            <person name="Euteneuer U."/>
            <person name="Pillet L."/>
            <person name="Moustafa A."/>
            <person name="Platzer M."/>
            <person name="Groth M."/>
            <person name="Szafranski K."/>
            <person name="Schliwa M."/>
        </authorList>
    </citation>
    <scope>NUCLEOTIDE SEQUENCE [LARGE SCALE GENOMIC DNA]</scope>
</reference>
<evidence type="ECO:0000313" key="2">
    <source>
        <dbReference type="Proteomes" id="UP000023152"/>
    </source>
</evidence>
<dbReference type="AlphaFoldDB" id="X6LPH7"/>
<dbReference type="EMBL" id="ASPP01033775">
    <property type="protein sequence ID" value="ETO03276.1"/>
    <property type="molecule type" value="Genomic_DNA"/>
</dbReference>
<accession>X6LPH7</accession>
<dbReference type="Proteomes" id="UP000023152">
    <property type="component" value="Unassembled WGS sequence"/>
</dbReference>
<evidence type="ECO:0000313" key="1">
    <source>
        <dbReference type="EMBL" id="ETO03276.1"/>
    </source>
</evidence>